<sequence>MDHIHQYPRRDVSEGCSPQSTSSLIQSMGDIIMEDADTVMDTGNQISIASITLECHQLFKETLVNIQQSDEYNFFETQYGRLNIWASNIGAAAKDKSSLDHRLRLSDDIKSMIVQLLEVLKGSLRQALDEGGDPNRRTQVLGEVVEAASASLDRLQNLAT</sequence>
<evidence type="ECO:0000256" key="1">
    <source>
        <dbReference type="SAM" id="MobiDB-lite"/>
    </source>
</evidence>
<feature type="compositionally biased region" description="Basic and acidic residues" evidence="1">
    <location>
        <begin position="1"/>
        <end position="13"/>
    </location>
</feature>
<dbReference type="EMBL" id="JAABOE010000045">
    <property type="protein sequence ID" value="KAF3177353.1"/>
    <property type="molecule type" value="Genomic_DNA"/>
</dbReference>
<evidence type="ECO:0000313" key="2">
    <source>
        <dbReference type="EMBL" id="KAF3177353.1"/>
    </source>
</evidence>
<feature type="region of interest" description="Disordered" evidence="1">
    <location>
        <begin position="1"/>
        <end position="22"/>
    </location>
</feature>
<comment type="caution">
    <text evidence="2">The sequence shown here is derived from an EMBL/GenBank/DDBJ whole genome shotgun (WGS) entry which is preliminary data.</text>
</comment>
<dbReference type="AlphaFoldDB" id="A0A7C8TSE0"/>
<dbReference type="Proteomes" id="UP000479691">
    <property type="component" value="Unassembled WGS sequence"/>
</dbReference>
<evidence type="ECO:0008006" key="4">
    <source>
        <dbReference type="Google" id="ProtNLM"/>
    </source>
</evidence>
<evidence type="ECO:0000313" key="3">
    <source>
        <dbReference type="Proteomes" id="UP000479691"/>
    </source>
</evidence>
<protein>
    <recommendedName>
        <fullName evidence="4">NACHT-NTPase and P-loop NTPases N-terminal domain-containing protein</fullName>
    </recommendedName>
</protein>
<reference evidence="2 3" key="1">
    <citation type="submission" date="2019-06" db="EMBL/GenBank/DDBJ databases">
        <authorList>
            <person name="Palmer J.M."/>
        </authorList>
    </citation>
    <scope>NUCLEOTIDE SEQUENCE [LARGE SCALE GENOMIC DNA]</scope>
    <source>
        <strain evidence="2 3">TWF788</strain>
    </source>
</reference>
<gene>
    <name evidence="2" type="ORF">TWF788_007784</name>
</gene>
<proteinExistence type="predicted"/>
<name>A0A7C8TSE0_ORBOL</name>
<organism evidence="2 3">
    <name type="scientific">Orbilia oligospora</name>
    <name type="common">Nematode-trapping fungus</name>
    <name type="synonym">Arthrobotrys oligospora</name>
    <dbReference type="NCBI Taxonomy" id="2813651"/>
    <lineage>
        <taxon>Eukaryota</taxon>
        <taxon>Fungi</taxon>
        <taxon>Dikarya</taxon>
        <taxon>Ascomycota</taxon>
        <taxon>Pezizomycotina</taxon>
        <taxon>Orbiliomycetes</taxon>
        <taxon>Orbiliales</taxon>
        <taxon>Orbiliaceae</taxon>
        <taxon>Orbilia</taxon>
    </lineage>
</organism>
<accession>A0A7C8TSE0</accession>